<accession>A0A258DCP8</accession>
<evidence type="ECO:0000313" key="11">
    <source>
        <dbReference type="Proteomes" id="UP000215616"/>
    </source>
</evidence>
<dbReference type="Pfam" id="PF13231">
    <property type="entry name" value="PMT_2"/>
    <property type="match status" value="1"/>
</dbReference>
<dbReference type="InterPro" id="IPR050297">
    <property type="entry name" value="LipidA_mod_glycosyltrf_83"/>
</dbReference>
<comment type="subcellular location">
    <subcellularLocation>
        <location evidence="1">Cell membrane</location>
        <topology evidence="1">Multi-pass membrane protein</topology>
    </subcellularLocation>
</comment>
<proteinExistence type="predicted"/>
<evidence type="ECO:0000256" key="8">
    <source>
        <dbReference type="SAM" id="Phobius"/>
    </source>
</evidence>
<evidence type="ECO:0000256" key="1">
    <source>
        <dbReference type="ARBA" id="ARBA00004651"/>
    </source>
</evidence>
<feature type="transmembrane region" description="Helical" evidence="8">
    <location>
        <begin position="130"/>
        <end position="151"/>
    </location>
</feature>
<dbReference type="GO" id="GO:0016763">
    <property type="term" value="F:pentosyltransferase activity"/>
    <property type="evidence" value="ECO:0007669"/>
    <property type="project" value="TreeGrafter"/>
</dbReference>
<evidence type="ECO:0000256" key="5">
    <source>
        <dbReference type="ARBA" id="ARBA00022692"/>
    </source>
</evidence>
<keyword evidence="3" id="KW-0328">Glycosyltransferase</keyword>
<name>A0A258DCP8_CAUVI</name>
<dbReference type="PANTHER" id="PTHR33908">
    <property type="entry name" value="MANNOSYLTRANSFERASE YKCB-RELATED"/>
    <property type="match status" value="1"/>
</dbReference>
<dbReference type="AlphaFoldDB" id="A0A258DCP8"/>
<keyword evidence="6 8" id="KW-1133">Transmembrane helix</keyword>
<feature type="transmembrane region" description="Helical" evidence="8">
    <location>
        <begin position="262"/>
        <end position="282"/>
    </location>
</feature>
<dbReference type="InterPro" id="IPR038731">
    <property type="entry name" value="RgtA/B/C-like"/>
</dbReference>
<feature type="transmembrane region" description="Helical" evidence="8">
    <location>
        <begin position="163"/>
        <end position="191"/>
    </location>
</feature>
<dbReference type="GO" id="GO:0005886">
    <property type="term" value="C:plasma membrane"/>
    <property type="evidence" value="ECO:0007669"/>
    <property type="project" value="UniProtKB-SubCell"/>
</dbReference>
<keyword evidence="7 8" id="KW-0472">Membrane</keyword>
<evidence type="ECO:0000313" key="10">
    <source>
        <dbReference type="EMBL" id="OYX05467.1"/>
    </source>
</evidence>
<dbReference type="GO" id="GO:0009103">
    <property type="term" value="P:lipopolysaccharide biosynthetic process"/>
    <property type="evidence" value="ECO:0007669"/>
    <property type="project" value="UniProtKB-ARBA"/>
</dbReference>
<feature type="transmembrane region" description="Helical" evidence="8">
    <location>
        <begin position="203"/>
        <end position="225"/>
    </location>
</feature>
<evidence type="ECO:0000259" key="9">
    <source>
        <dbReference type="Pfam" id="PF13231"/>
    </source>
</evidence>
<gene>
    <name evidence="10" type="ORF">B7Z12_03455</name>
</gene>
<dbReference type="EMBL" id="NCDQ01000032">
    <property type="protein sequence ID" value="OYX05467.1"/>
    <property type="molecule type" value="Genomic_DNA"/>
</dbReference>
<organism evidence="10 11">
    <name type="scientific">Caulobacter vibrioides</name>
    <name type="common">Caulobacter crescentus</name>
    <dbReference type="NCBI Taxonomy" id="155892"/>
    <lineage>
        <taxon>Bacteria</taxon>
        <taxon>Pseudomonadati</taxon>
        <taxon>Pseudomonadota</taxon>
        <taxon>Alphaproteobacteria</taxon>
        <taxon>Caulobacterales</taxon>
        <taxon>Caulobacteraceae</taxon>
        <taxon>Caulobacter</taxon>
    </lineage>
</organism>
<evidence type="ECO:0000256" key="2">
    <source>
        <dbReference type="ARBA" id="ARBA00022475"/>
    </source>
</evidence>
<feature type="transmembrane region" description="Helical" evidence="8">
    <location>
        <begin position="21"/>
        <end position="40"/>
    </location>
</feature>
<reference evidence="10 11" key="1">
    <citation type="submission" date="2017-03" db="EMBL/GenBank/DDBJ databases">
        <title>Lifting the veil on microbial sulfur biogeochemistry in mining wastewaters.</title>
        <authorList>
            <person name="Kantor R.S."/>
            <person name="Colenbrander Nelson T."/>
            <person name="Marshall S."/>
            <person name="Bennett D."/>
            <person name="Apte S."/>
            <person name="Camacho D."/>
            <person name="Thomas B.C."/>
            <person name="Warren L.A."/>
            <person name="Banfield J.F."/>
        </authorList>
    </citation>
    <scope>NUCLEOTIDE SEQUENCE [LARGE SCALE GENOMIC DNA]</scope>
    <source>
        <strain evidence="10">32-67-7</strain>
    </source>
</reference>
<keyword evidence="2" id="KW-1003">Cell membrane</keyword>
<evidence type="ECO:0000256" key="7">
    <source>
        <dbReference type="ARBA" id="ARBA00023136"/>
    </source>
</evidence>
<evidence type="ECO:0000256" key="6">
    <source>
        <dbReference type="ARBA" id="ARBA00022989"/>
    </source>
</evidence>
<feature type="domain" description="Glycosyltransferase RgtA/B/C/D-like" evidence="9">
    <location>
        <begin position="62"/>
        <end position="225"/>
    </location>
</feature>
<keyword evidence="4 10" id="KW-0808">Transferase</keyword>
<feature type="transmembrane region" description="Helical" evidence="8">
    <location>
        <begin position="316"/>
        <end position="334"/>
    </location>
</feature>
<comment type="caution">
    <text evidence="10">The sequence shown here is derived from an EMBL/GenBank/DDBJ whole genome shotgun (WGS) entry which is preliminary data.</text>
</comment>
<evidence type="ECO:0000256" key="4">
    <source>
        <dbReference type="ARBA" id="ARBA00022679"/>
    </source>
</evidence>
<feature type="transmembrane region" description="Helical" evidence="8">
    <location>
        <begin position="103"/>
        <end position="123"/>
    </location>
</feature>
<dbReference type="PANTHER" id="PTHR33908:SF11">
    <property type="entry name" value="MEMBRANE PROTEIN"/>
    <property type="match status" value="1"/>
</dbReference>
<feature type="transmembrane region" description="Helical" evidence="8">
    <location>
        <begin position="341"/>
        <end position="363"/>
    </location>
</feature>
<keyword evidence="5 8" id="KW-0812">Transmembrane</keyword>
<feature type="transmembrane region" description="Helical" evidence="8">
    <location>
        <begin position="291"/>
        <end position="310"/>
    </location>
</feature>
<protein>
    <submittedName>
        <fullName evidence="10">4-amino-4-deoxy-L-arabinose transferase</fullName>
    </submittedName>
</protein>
<dbReference type="Proteomes" id="UP000215616">
    <property type="component" value="Unassembled WGS sequence"/>
</dbReference>
<sequence>MQTAINASPPSIESRAWRATLLMVGTLTAIRLIALFATPLELYPDEAQYWLWSRELAFGYFSKPPMIAWLIWLTTQIGGDAEGWVRLSAPFLHGATALVIHRFALRLYGAWAGLAAAAIYSFMPGVVLSSGLIATDAPLLFFLSLTIWAYVSLSDAQAGRRYALAAGMGAALGMAFLSKYAAVYALGGLALHFAVSAEGRRRWSPAIAGLFLVAFALVLAPNLVWNAANQFSTVKHTAANANWNAQQLFNFRELIEFVGSQFGVFGPVPFAVLIGGAIGLGVKKKLQSPDLLLLCFALPPLIVVAGEAFVSRANANWAGAAFVAGSVLAAGWLVRWNARRWLIGGLALQALFAVFFVACMVNPKVADATGLSNGFKRVRGWDQTIEAVIARVREEQALRGPLSAVAMDDRFVYNAAAYYGRDYFGQPGAPPLRMWVHEAYAQNQAETETPLDADYGRRALIVSLEGGYRPEIEQDFKAVSGLQIARVRLDKTRSRRVDLFIAEGFAPLPRDPVTGLPPKPKARPR</sequence>
<evidence type="ECO:0000256" key="3">
    <source>
        <dbReference type="ARBA" id="ARBA00022676"/>
    </source>
</evidence>